<dbReference type="Proteomes" id="UP000014136">
    <property type="component" value="Unassembled WGS sequence"/>
</dbReference>
<evidence type="ECO:0000256" key="1">
    <source>
        <dbReference type="SAM" id="Phobius"/>
    </source>
</evidence>
<keyword evidence="1" id="KW-0812">Transmembrane</keyword>
<dbReference type="PANTHER" id="PTHR41771">
    <property type="entry name" value="MEMBRANE PROTEIN-RELATED"/>
    <property type="match status" value="1"/>
</dbReference>
<dbReference type="PANTHER" id="PTHR41771:SF1">
    <property type="entry name" value="MEMBRANE PROTEIN"/>
    <property type="match status" value="1"/>
</dbReference>
<dbReference type="InterPro" id="IPR012507">
    <property type="entry name" value="YibE_F"/>
</dbReference>
<evidence type="ECO:0008006" key="4">
    <source>
        <dbReference type="Google" id="ProtNLM"/>
    </source>
</evidence>
<dbReference type="Pfam" id="PF07907">
    <property type="entry name" value="YibE_F"/>
    <property type="match status" value="1"/>
</dbReference>
<reference evidence="2 3" key="1">
    <citation type="submission" date="2013-03" db="EMBL/GenBank/DDBJ databases">
        <title>The Genome Sequence of Enterococcus saccharolyticus ATCC_43076 (Illumina only assembly).</title>
        <authorList>
            <consortium name="The Broad Institute Genomics Platform"/>
            <consortium name="The Broad Institute Genome Sequencing Center for Infectious Disease"/>
            <person name="Earl A."/>
            <person name="Russ C."/>
            <person name="Gilmore M."/>
            <person name="Surin D."/>
            <person name="Walker B."/>
            <person name="Young S."/>
            <person name="Zeng Q."/>
            <person name="Gargeya S."/>
            <person name="Fitzgerald M."/>
            <person name="Haas B."/>
            <person name="Abouelleil A."/>
            <person name="Allen A.W."/>
            <person name="Alvarado L."/>
            <person name="Arachchi H.M."/>
            <person name="Berlin A.M."/>
            <person name="Chapman S.B."/>
            <person name="Gainer-Dewar J."/>
            <person name="Goldberg J."/>
            <person name="Griggs A."/>
            <person name="Gujja S."/>
            <person name="Hansen M."/>
            <person name="Howarth C."/>
            <person name="Imamovic A."/>
            <person name="Ireland A."/>
            <person name="Larimer J."/>
            <person name="McCowan C."/>
            <person name="Murphy C."/>
            <person name="Pearson M."/>
            <person name="Poon T.W."/>
            <person name="Priest M."/>
            <person name="Roberts A."/>
            <person name="Saif S."/>
            <person name="Shea T."/>
            <person name="Sisk P."/>
            <person name="Sykes S."/>
            <person name="Wortman J."/>
            <person name="Nusbaum C."/>
            <person name="Birren B."/>
        </authorList>
    </citation>
    <scope>NUCLEOTIDE SEQUENCE [LARGE SCALE GENOMIC DNA]</scope>
    <source>
        <strain evidence="2 3">ATCC 43076</strain>
    </source>
</reference>
<evidence type="ECO:0000313" key="2">
    <source>
        <dbReference type="EMBL" id="EOT29404.1"/>
    </source>
</evidence>
<feature type="transmembrane region" description="Helical" evidence="1">
    <location>
        <begin position="147"/>
        <end position="168"/>
    </location>
</feature>
<feature type="transmembrane region" description="Helical" evidence="1">
    <location>
        <begin position="180"/>
        <end position="200"/>
    </location>
</feature>
<dbReference type="EMBL" id="AHYT01000004">
    <property type="protein sequence ID" value="EOT29404.1"/>
    <property type="molecule type" value="Genomic_DNA"/>
</dbReference>
<comment type="caution">
    <text evidence="2">The sequence shown here is derived from an EMBL/GenBank/DDBJ whole genome shotgun (WGS) entry which is preliminary data.</text>
</comment>
<keyword evidence="1" id="KW-0472">Membrane</keyword>
<dbReference type="OrthoDB" id="5753718at2"/>
<sequence>MKQKIILGIVATILCVFSSLLIQTYSGQWYHQPLAKIQLVEIKDSQQQITAIGINGEKKGQQMQLVAPYQENEIESVHLVKGNQVFYQGKDVVEKKRDGFVFFMVSFLLLTLLFVGGKTGITTFISAVLNSGALFFTIWFYREHTSLSLLPITMIYMVFSVAITLFLIDGIQKNSLQKFLATLVTILTTFGICYMTMAMLHDKGLRFEDMGVLTRPYRPIYLASLLVGAIGASLDTVVTVIATLEEIETRNQHVTLKQLIQSGKTVGNDISGTMINVLICSYFSSAIPVILLYLFNGWTFSQTINMLLSLEAVRVLCGGFGILLSIPISLFFFSLGRRKLA</sequence>
<dbReference type="HOGENOM" id="CLU_028166_1_1_9"/>
<keyword evidence="1" id="KW-1133">Transmembrane helix</keyword>
<feature type="transmembrane region" description="Helical" evidence="1">
    <location>
        <begin position="274"/>
        <end position="295"/>
    </location>
</feature>
<dbReference type="RefSeq" id="WP_016175153.1">
    <property type="nucleotide sequence ID" value="NZ_KE136389.1"/>
</dbReference>
<name>S0NI64_9ENTE</name>
<feature type="transmembrane region" description="Helical" evidence="1">
    <location>
        <begin position="315"/>
        <end position="335"/>
    </location>
</feature>
<gene>
    <name evidence="2" type="ORF">OMQ_01356</name>
</gene>
<evidence type="ECO:0000313" key="3">
    <source>
        <dbReference type="Proteomes" id="UP000014136"/>
    </source>
</evidence>
<protein>
    <recommendedName>
        <fullName evidence="4">YibE/F-like protein</fullName>
    </recommendedName>
</protein>
<feature type="transmembrane region" description="Helical" evidence="1">
    <location>
        <begin position="123"/>
        <end position="141"/>
    </location>
</feature>
<feature type="transmembrane region" description="Helical" evidence="1">
    <location>
        <begin position="5"/>
        <end position="25"/>
    </location>
</feature>
<accession>S0NI64</accession>
<dbReference type="PATRIC" id="fig|1139996.3.peg.1337"/>
<feature type="transmembrane region" description="Helical" evidence="1">
    <location>
        <begin position="99"/>
        <end position="116"/>
    </location>
</feature>
<organism evidence="2 3">
    <name type="scientific">Enterococcus saccharolyticus subsp. saccharolyticus ATCC 43076</name>
    <dbReference type="NCBI Taxonomy" id="1139996"/>
    <lineage>
        <taxon>Bacteria</taxon>
        <taxon>Bacillati</taxon>
        <taxon>Bacillota</taxon>
        <taxon>Bacilli</taxon>
        <taxon>Lactobacillales</taxon>
        <taxon>Enterococcaceae</taxon>
        <taxon>Enterococcus</taxon>
    </lineage>
</organism>
<proteinExistence type="predicted"/>
<dbReference type="STRING" id="41997.RV16_GL000215"/>
<feature type="transmembrane region" description="Helical" evidence="1">
    <location>
        <begin position="220"/>
        <end position="244"/>
    </location>
</feature>
<keyword evidence="3" id="KW-1185">Reference proteome</keyword>
<dbReference type="eggNOG" id="COG5438">
    <property type="taxonomic scope" value="Bacteria"/>
</dbReference>
<dbReference type="AlphaFoldDB" id="S0NI64"/>